<dbReference type="InterPro" id="IPR000182">
    <property type="entry name" value="GNAT_dom"/>
</dbReference>
<name>A0ABU5E5X7_9PROT</name>
<dbReference type="InterPro" id="IPR051016">
    <property type="entry name" value="Diverse_Substrate_AcTransf"/>
</dbReference>
<dbReference type="InterPro" id="IPR016181">
    <property type="entry name" value="Acyl_CoA_acyltransferase"/>
</dbReference>
<dbReference type="Pfam" id="PF00583">
    <property type="entry name" value="Acetyltransf_1"/>
    <property type="match status" value="1"/>
</dbReference>
<evidence type="ECO:0000313" key="4">
    <source>
        <dbReference type="EMBL" id="MDY0881717.1"/>
    </source>
</evidence>
<feature type="domain" description="N-acetyltransferase" evidence="3">
    <location>
        <begin position="13"/>
        <end position="164"/>
    </location>
</feature>
<dbReference type="Gene3D" id="3.40.630.30">
    <property type="match status" value="1"/>
</dbReference>
<dbReference type="EMBL" id="JAXCLW010000001">
    <property type="protein sequence ID" value="MDY0881717.1"/>
    <property type="molecule type" value="Genomic_DNA"/>
</dbReference>
<evidence type="ECO:0000259" key="3">
    <source>
        <dbReference type="PROSITE" id="PS51186"/>
    </source>
</evidence>
<keyword evidence="2" id="KW-0012">Acyltransferase</keyword>
<dbReference type="PANTHER" id="PTHR10545">
    <property type="entry name" value="DIAMINE N-ACETYLTRANSFERASE"/>
    <property type="match status" value="1"/>
</dbReference>
<keyword evidence="1" id="KW-0808">Transferase</keyword>
<evidence type="ECO:0000256" key="1">
    <source>
        <dbReference type="ARBA" id="ARBA00022679"/>
    </source>
</evidence>
<dbReference type="PROSITE" id="PS51186">
    <property type="entry name" value="GNAT"/>
    <property type="match status" value="1"/>
</dbReference>
<gene>
    <name evidence="4" type="ORF">SMD27_02575</name>
</gene>
<evidence type="ECO:0000313" key="5">
    <source>
        <dbReference type="Proteomes" id="UP001279642"/>
    </source>
</evidence>
<evidence type="ECO:0000256" key="2">
    <source>
        <dbReference type="ARBA" id="ARBA00023315"/>
    </source>
</evidence>
<reference evidence="4 5" key="1">
    <citation type="journal article" date="2016" name="Antonie Van Leeuwenhoek">
        <title>Dongia soli sp. nov., isolated from soil from Dokdo, Korea.</title>
        <authorList>
            <person name="Kim D.U."/>
            <person name="Lee H."/>
            <person name="Kim H."/>
            <person name="Kim S.G."/>
            <person name="Ka J.O."/>
        </authorList>
    </citation>
    <scope>NUCLEOTIDE SEQUENCE [LARGE SCALE GENOMIC DNA]</scope>
    <source>
        <strain evidence="4 5">D78</strain>
    </source>
</reference>
<dbReference type="CDD" id="cd04301">
    <property type="entry name" value="NAT_SF"/>
    <property type="match status" value="1"/>
</dbReference>
<organism evidence="4 5">
    <name type="scientific">Dongia soli</name>
    <dbReference type="NCBI Taxonomy" id="600628"/>
    <lineage>
        <taxon>Bacteria</taxon>
        <taxon>Pseudomonadati</taxon>
        <taxon>Pseudomonadota</taxon>
        <taxon>Alphaproteobacteria</taxon>
        <taxon>Rhodospirillales</taxon>
        <taxon>Dongiaceae</taxon>
        <taxon>Dongia</taxon>
    </lineage>
</organism>
<sequence>MPEKPVKLRMEQVRIRPIAAADADAVCTMSLNFRHYLEALGDTDDYQFDRERYLTEGFGADPAFGGFLAELNGRAVGYLLHCPCYNSDLACRELMVIDLWVEPAGRRHGVGKALMEAACDLARQRGATRLIWSVFKPNRLAYDFYQRIGGVMIEELDWMTLPVSRD</sequence>
<proteinExistence type="predicted"/>
<dbReference type="Proteomes" id="UP001279642">
    <property type="component" value="Unassembled WGS sequence"/>
</dbReference>
<dbReference type="SUPFAM" id="SSF55729">
    <property type="entry name" value="Acyl-CoA N-acyltransferases (Nat)"/>
    <property type="match status" value="1"/>
</dbReference>
<keyword evidence="5" id="KW-1185">Reference proteome</keyword>
<dbReference type="PANTHER" id="PTHR10545:SF29">
    <property type="entry name" value="GH14572P-RELATED"/>
    <property type="match status" value="1"/>
</dbReference>
<accession>A0ABU5E5X7</accession>
<dbReference type="RefSeq" id="WP_320506771.1">
    <property type="nucleotide sequence ID" value="NZ_JAXCLW010000001.1"/>
</dbReference>
<comment type="caution">
    <text evidence="4">The sequence shown here is derived from an EMBL/GenBank/DDBJ whole genome shotgun (WGS) entry which is preliminary data.</text>
</comment>
<protein>
    <submittedName>
        <fullName evidence="4">GNAT family N-acetyltransferase</fullName>
    </submittedName>
</protein>